<dbReference type="InterPro" id="IPR036935">
    <property type="entry name" value="Ribosomal_bL9_N_sf"/>
</dbReference>
<evidence type="ECO:0000256" key="2">
    <source>
        <dbReference type="ARBA" id="ARBA00022730"/>
    </source>
</evidence>
<gene>
    <name evidence="7 9" type="primary">rplI</name>
    <name evidence="9" type="ORF">NQX30_05760</name>
</gene>
<keyword evidence="5 7" id="KW-0687">Ribonucleoprotein</keyword>
<dbReference type="PROSITE" id="PS00651">
    <property type="entry name" value="RIBOSOMAL_L9"/>
    <property type="match status" value="1"/>
</dbReference>
<dbReference type="SUPFAM" id="SSF55658">
    <property type="entry name" value="L9 N-domain-like"/>
    <property type="match status" value="1"/>
</dbReference>
<dbReference type="Pfam" id="PF01281">
    <property type="entry name" value="Ribosomal_L9_N"/>
    <property type="match status" value="1"/>
</dbReference>
<name>A0ABT7QMM6_9GAMM</name>
<evidence type="ECO:0000256" key="7">
    <source>
        <dbReference type="HAMAP-Rule" id="MF_00503"/>
    </source>
</evidence>
<dbReference type="InterPro" id="IPR036791">
    <property type="entry name" value="Ribosomal_bL9_C_sf"/>
</dbReference>
<dbReference type="InterPro" id="IPR020594">
    <property type="entry name" value="Ribosomal_bL9_bac/chp"/>
</dbReference>
<protein>
    <recommendedName>
        <fullName evidence="6 7">Large ribosomal subunit protein bL9</fullName>
    </recommendedName>
</protein>
<feature type="domain" description="Ribosomal protein L9" evidence="8">
    <location>
        <begin position="13"/>
        <end position="40"/>
    </location>
</feature>
<dbReference type="InterPro" id="IPR009027">
    <property type="entry name" value="Ribosomal_bL9/RNase_H1_N"/>
</dbReference>
<reference evidence="9" key="1">
    <citation type="submission" date="2022-08" db="EMBL/GenBank/DDBJ databases">
        <authorList>
            <person name="Dzunkova M."/>
            <person name="La Clair J."/>
            <person name="Tyml T."/>
            <person name="Doud D."/>
            <person name="Schulz F."/>
            <person name="Piquer S."/>
            <person name="Porcel Sanchis D."/>
            <person name="Osborn A."/>
            <person name="Robinson D."/>
            <person name="Louie K.B."/>
            <person name="Bowen B.P."/>
            <person name="Bowers R."/>
            <person name="Lee J."/>
            <person name="Arnau Llombart V."/>
            <person name="Diaz Villanueva W."/>
            <person name="Gosliner T."/>
            <person name="Northen T."/>
            <person name="Cheng J.-F."/>
            <person name="Burkart M.D."/>
            <person name="Woyke T."/>
        </authorList>
    </citation>
    <scope>NUCLEOTIDE SEQUENCE</scope>
    <source>
        <strain evidence="9">Df01</strain>
    </source>
</reference>
<keyword evidence="3 7" id="KW-0694">RNA-binding</keyword>
<evidence type="ECO:0000256" key="5">
    <source>
        <dbReference type="ARBA" id="ARBA00023274"/>
    </source>
</evidence>
<comment type="caution">
    <text evidence="9">The sequence shown here is derived from an EMBL/GenBank/DDBJ whole genome shotgun (WGS) entry which is preliminary data.</text>
</comment>
<evidence type="ECO:0000256" key="6">
    <source>
        <dbReference type="ARBA" id="ARBA00035292"/>
    </source>
</evidence>
<dbReference type="InterPro" id="IPR020069">
    <property type="entry name" value="Ribosomal_bL9_C"/>
</dbReference>
<dbReference type="Proteomes" id="UP001168167">
    <property type="component" value="Unassembled WGS sequence"/>
</dbReference>
<dbReference type="SUPFAM" id="SSF55653">
    <property type="entry name" value="Ribosomal protein L9 C-domain"/>
    <property type="match status" value="1"/>
</dbReference>
<keyword evidence="2 7" id="KW-0699">rRNA-binding</keyword>
<sequence>MNIILLESVTGLGMLGDIANVRPGYARNYLLPQGKAERATKEAIATFESRRSELEKRQANLASAMKTAGNALNRYLLQMTARAGPDGNLYGSITAAAIATQLNAQKIAENIEIRRGQITLPNGNLKEIGNHEITVTLHPDVVANITVSVLAGSADGKNE</sequence>
<dbReference type="Pfam" id="PF03948">
    <property type="entry name" value="Ribosomal_L9_C"/>
    <property type="match status" value="1"/>
</dbReference>
<dbReference type="PANTHER" id="PTHR21368">
    <property type="entry name" value="50S RIBOSOMAL PROTEIN L9"/>
    <property type="match status" value="1"/>
</dbReference>
<dbReference type="InterPro" id="IPR020070">
    <property type="entry name" value="Ribosomal_bL9_N"/>
</dbReference>
<proteinExistence type="inferred from homology"/>
<evidence type="ECO:0000259" key="8">
    <source>
        <dbReference type="PROSITE" id="PS00651"/>
    </source>
</evidence>
<dbReference type="InterPro" id="IPR000244">
    <property type="entry name" value="Ribosomal_bL9"/>
</dbReference>
<organism evidence="9 10">
    <name type="scientific">Candidatus Doriopsillibacter californiensis</name>
    <dbReference type="NCBI Taxonomy" id="2970740"/>
    <lineage>
        <taxon>Bacteria</taxon>
        <taxon>Pseudomonadati</taxon>
        <taxon>Pseudomonadota</taxon>
        <taxon>Gammaproteobacteria</taxon>
        <taxon>Candidatus Tethybacterales</taxon>
        <taxon>Candidatus Persebacteraceae</taxon>
        <taxon>Candidatus Doriopsillibacter</taxon>
    </lineage>
</organism>
<comment type="function">
    <text evidence="7">Binds to the 23S rRNA.</text>
</comment>
<comment type="similarity">
    <text evidence="1 7">Belongs to the bacterial ribosomal protein bL9 family.</text>
</comment>
<dbReference type="Gene3D" id="3.10.430.100">
    <property type="entry name" value="Ribosomal protein L9, C-terminal domain"/>
    <property type="match status" value="1"/>
</dbReference>
<evidence type="ECO:0000313" key="10">
    <source>
        <dbReference type="Proteomes" id="UP001168167"/>
    </source>
</evidence>
<keyword evidence="10" id="KW-1185">Reference proteome</keyword>
<reference evidence="9" key="2">
    <citation type="journal article" date="2023" name="Microbiome">
        <title>Synthase-selected sorting approach identifies a beta-lactone synthase in a nudibranch symbiotic bacterium.</title>
        <authorList>
            <person name="Dzunkova M."/>
            <person name="La Clair J.J."/>
            <person name="Tyml T."/>
            <person name="Doud D."/>
            <person name="Schulz F."/>
            <person name="Piquer-Esteban S."/>
            <person name="Porcel Sanchis D."/>
            <person name="Osborn A."/>
            <person name="Robinson D."/>
            <person name="Louie K.B."/>
            <person name="Bowen B.P."/>
            <person name="Bowers R.M."/>
            <person name="Lee J."/>
            <person name="Arnau V."/>
            <person name="Diaz-Villanueva W."/>
            <person name="Stepanauskas R."/>
            <person name="Gosliner T."/>
            <person name="Date S.V."/>
            <person name="Northen T.R."/>
            <person name="Cheng J.F."/>
            <person name="Burkart M.D."/>
            <person name="Woyke T."/>
        </authorList>
    </citation>
    <scope>NUCLEOTIDE SEQUENCE</scope>
    <source>
        <strain evidence="9">Df01</strain>
    </source>
</reference>
<evidence type="ECO:0000313" key="9">
    <source>
        <dbReference type="EMBL" id="MDM5147871.1"/>
    </source>
</evidence>
<dbReference type="Gene3D" id="3.40.5.10">
    <property type="entry name" value="Ribosomal protein L9, N-terminal domain"/>
    <property type="match status" value="1"/>
</dbReference>
<keyword evidence="4 7" id="KW-0689">Ribosomal protein</keyword>
<dbReference type="HAMAP" id="MF_00503">
    <property type="entry name" value="Ribosomal_bL9"/>
    <property type="match status" value="1"/>
</dbReference>
<evidence type="ECO:0000256" key="4">
    <source>
        <dbReference type="ARBA" id="ARBA00022980"/>
    </source>
</evidence>
<dbReference type="GO" id="GO:0005840">
    <property type="term" value="C:ribosome"/>
    <property type="evidence" value="ECO:0007669"/>
    <property type="project" value="UniProtKB-KW"/>
</dbReference>
<dbReference type="EMBL" id="JANQAO010000003">
    <property type="protein sequence ID" value="MDM5147871.1"/>
    <property type="molecule type" value="Genomic_DNA"/>
</dbReference>
<dbReference type="NCBIfam" id="TIGR00158">
    <property type="entry name" value="L9"/>
    <property type="match status" value="1"/>
</dbReference>
<evidence type="ECO:0000256" key="3">
    <source>
        <dbReference type="ARBA" id="ARBA00022884"/>
    </source>
</evidence>
<accession>A0ABT7QMM6</accession>
<evidence type="ECO:0000256" key="1">
    <source>
        <dbReference type="ARBA" id="ARBA00010605"/>
    </source>
</evidence>